<dbReference type="OrthoDB" id="7464992at2759"/>
<protein>
    <recommendedName>
        <fullName evidence="8">Peptidase M48 domain-containing protein</fullName>
    </recommendedName>
</protein>
<organism evidence="10">
    <name type="scientific">Melampsora larici-populina (strain 98AG31 / pathotype 3-4-7)</name>
    <name type="common">Poplar leaf rust fungus</name>
    <dbReference type="NCBI Taxonomy" id="747676"/>
    <lineage>
        <taxon>Eukaryota</taxon>
        <taxon>Fungi</taxon>
        <taxon>Dikarya</taxon>
        <taxon>Basidiomycota</taxon>
        <taxon>Pucciniomycotina</taxon>
        <taxon>Pucciniomycetes</taxon>
        <taxon>Pucciniales</taxon>
        <taxon>Melampsoraceae</taxon>
        <taxon>Melampsora</taxon>
    </lineage>
</organism>
<keyword evidence="7" id="KW-0472">Membrane</keyword>
<reference evidence="10" key="1">
    <citation type="journal article" date="2011" name="Proc. Natl. Acad. Sci. U.S.A.">
        <title>Obligate biotrophy features unraveled by the genomic analysis of rust fungi.</title>
        <authorList>
            <person name="Duplessis S."/>
            <person name="Cuomo C.A."/>
            <person name="Lin Y.-C."/>
            <person name="Aerts A."/>
            <person name="Tisserant E."/>
            <person name="Veneault-Fourrey C."/>
            <person name="Joly D.L."/>
            <person name="Hacquard S."/>
            <person name="Amselem J."/>
            <person name="Cantarel B.L."/>
            <person name="Chiu R."/>
            <person name="Coutinho P.M."/>
            <person name="Feau N."/>
            <person name="Field M."/>
            <person name="Frey P."/>
            <person name="Gelhaye E."/>
            <person name="Goldberg J."/>
            <person name="Grabherr M.G."/>
            <person name="Kodira C.D."/>
            <person name="Kohler A."/>
            <person name="Kuees U."/>
            <person name="Lindquist E.A."/>
            <person name="Lucas S.M."/>
            <person name="Mago R."/>
            <person name="Mauceli E."/>
            <person name="Morin E."/>
            <person name="Murat C."/>
            <person name="Pangilinan J.L."/>
            <person name="Park R."/>
            <person name="Pearson M."/>
            <person name="Quesneville H."/>
            <person name="Rouhier N."/>
            <person name="Sakthikumar S."/>
            <person name="Salamov A.A."/>
            <person name="Schmutz J."/>
            <person name="Selles B."/>
            <person name="Shapiro H."/>
            <person name="Tanguay P."/>
            <person name="Tuskan G.A."/>
            <person name="Henrissat B."/>
            <person name="Van de Peer Y."/>
            <person name="Rouze P."/>
            <person name="Ellis J.G."/>
            <person name="Dodds P.N."/>
            <person name="Schein J.E."/>
            <person name="Zhong S."/>
            <person name="Hamelin R.C."/>
            <person name="Grigoriev I.V."/>
            <person name="Szabo L.J."/>
            <person name="Martin F."/>
        </authorList>
    </citation>
    <scope>NUCLEOTIDE SEQUENCE [LARGE SCALE GENOMIC DNA]</scope>
    <source>
        <strain evidence="10">98AG31 / pathotype 3-4-7</strain>
    </source>
</reference>
<evidence type="ECO:0000313" key="10">
    <source>
        <dbReference type="Proteomes" id="UP000001072"/>
    </source>
</evidence>
<dbReference type="InterPro" id="IPR051156">
    <property type="entry name" value="Mito/Outer_Membr_Metalloprot"/>
</dbReference>
<feature type="domain" description="Peptidase M48" evidence="8">
    <location>
        <begin position="35"/>
        <end position="145"/>
    </location>
</feature>
<dbReference type="GO" id="GO:0034982">
    <property type="term" value="P:mitochondrial protein processing"/>
    <property type="evidence" value="ECO:0007669"/>
    <property type="project" value="TreeGrafter"/>
</dbReference>
<dbReference type="Proteomes" id="UP000001072">
    <property type="component" value="Unassembled WGS sequence"/>
</dbReference>
<sequence length="155" mass="17173">MPWKPETINPEKVLDTKDWDLFGCVFFSLALIGYIQTINAFVLPTKEMFVYSGLLDLLDEDESLTAAIIAHKIAHVIKRHAVENMGFSALSAVAFDVIRGISFALTISFPIVSDGLATMINLNNVVAERAYRRKPETKADELGLLNTNVTSVKND</sequence>
<dbReference type="GeneID" id="18936667"/>
<keyword evidence="3 6" id="KW-0378">Hydrolase</keyword>
<evidence type="ECO:0000256" key="7">
    <source>
        <dbReference type="SAM" id="Phobius"/>
    </source>
</evidence>
<dbReference type="KEGG" id="mlr:MELLADRAFT_93717"/>
<dbReference type="EMBL" id="GL883149">
    <property type="protein sequence ID" value="EGG00234.1"/>
    <property type="molecule type" value="Genomic_DNA"/>
</dbReference>
<comment type="cofactor">
    <cofactor evidence="6">
        <name>Zn(2+)</name>
        <dbReference type="ChEBI" id="CHEBI:29105"/>
    </cofactor>
    <text evidence="6">Binds 1 zinc ion per subunit.</text>
</comment>
<evidence type="ECO:0000256" key="5">
    <source>
        <dbReference type="ARBA" id="ARBA00023049"/>
    </source>
</evidence>
<dbReference type="GO" id="GO:0005743">
    <property type="term" value="C:mitochondrial inner membrane"/>
    <property type="evidence" value="ECO:0007669"/>
    <property type="project" value="TreeGrafter"/>
</dbReference>
<keyword evidence="1 6" id="KW-0645">Protease</keyword>
<keyword evidence="5 6" id="KW-0482">Metalloprotease</keyword>
<proteinExistence type="inferred from homology"/>
<evidence type="ECO:0000256" key="3">
    <source>
        <dbReference type="ARBA" id="ARBA00022801"/>
    </source>
</evidence>
<dbReference type="GO" id="GO:0006515">
    <property type="term" value="P:protein quality control for misfolded or incompletely synthesized proteins"/>
    <property type="evidence" value="ECO:0007669"/>
    <property type="project" value="TreeGrafter"/>
</dbReference>
<evidence type="ECO:0000256" key="1">
    <source>
        <dbReference type="ARBA" id="ARBA00022670"/>
    </source>
</evidence>
<gene>
    <name evidence="9" type="ORF">MELLADRAFT_93717</name>
</gene>
<dbReference type="VEuPathDB" id="FungiDB:MELLADRAFT_93717"/>
<name>F4S507_MELLP</name>
<evidence type="ECO:0000313" key="9">
    <source>
        <dbReference type="EMBL" id="EGG00234.1"/>
    </source>
</evidence>
<dbReference type="GO" id="GO:0046872">
    <property type="term" value="F:metal ion binding"/>
    <property type="evidence" value="ECO:0007669"/>
    <property type="project" value="UniProtKB-KW"/>
</dbReference>
<dbReference type="GO" id="GO:0004222">
    <property type="term" value="F:metalloendopeptidase activity"/>
    <property type="evidence" value="ECO:0007669"/>
    <property type="project" value="InterPro"/>
</dbReference>
<keyword evidence="7" id="KW-0812">Transmembrane</keyword>
<evidence type="ECO:0000256" key="4">
    <source>
        <dbReference type="ARBA" id="ARBA00022833"/>
    </source>
</evidence>
<evidence type="ECO:0000256" key="2">
    <source>
        <dbReference type="ARBA" id="ARBA00022723"/>
    </source>
</evidence>
<dbReference type="InParanoid" id="F4S507"/>
<evidence type="ECO:0000256" key="6">
    <source>
        <dbReference type="RuleBase" id="RU003983"/>
    </source>
</evidence>
<keyword evidence="7" id="KW-1133">Transmembrane helix</keyword>
<keyword evidence="10" id="KW-1185">Reference proteome</keyword>
<dbReference type="AlphaFoldDB" id="F4S507"/>
<feature type="transmembrane region" description="Helical" evidence="7">
    <location>
        <begin position="20"/>
        <end position="42"/>
    </location>
</feature>
<dbReference type="Gene3D" id="3.30.2010.10">
    <property type="entry name" value="Metalloproteases ('zincins'), catalytic domain"/>
    <property type="match status" value="1"/>
</dbReference>
<keyword evidence="2" id="KW-0479">Metal-binding</keyword>
<accession>F4S507</accession>
<dbReference type="PANTHER" id="PTHR22726">
    <property type="entry name" value="METALLOENDOPEPTIDASE OMA1"/>
    <property type="match status" value="1"/>
</dbReference>
<dbReference type="InterPro" id="IPR001915">
    <property type="entry name" value="Peptidase_M48"/>
</dbReference>
<comment type="similarity">
    <text evidence="6">Belongs to the peptidase M48 family.</text>
</comment>
<dbReference type="HOGENOM" id="CLU_1695895_0_0_1"/>
<evidence type="ECO:0000259" key="8">
    <source>
        <dbReference type="Pfam" id="PF01435"/>
    </source>
</evidence>
<keyword evidence="4 6" id="KW-0862">Zinc</keyword>
<dbReference type="Pfam" id="PF01435">
    <property type="entry name" value="Peptidase_M48"/>
    <property type="match status" value="1"/>
</dbReference>
<dbReference type="PANTHER" id="PTHR22726:SF18">
    <property type="entry name" value="PEPTIDASE M48 DOMAIN-CONTAINING PROTEIN"/>
    <property type="match status" value="1"/>
</dbReference>
<dbReference type="RefSeq" id="XP_007416433.1">
    <property type="nucleotide sequence ID" value="XM_007416371.1"/>
</dbReference>
<dbReference type="STRING" id="747676.F4S507"/>